<dbReference type="EMBL" id="AE017143">
    <property type="protein sequence ID" value="AAP96323.1"/>
    <property type="molecule type" value="Genomic_DNA"/>
</dbReference>
<reference evidence="2" key="1">
    <citation type="submission" date="2003-06" db="EMBL/GenBank/DDBJ databases">
        <title>The complete genome sequence of Haemophilus ducreyi.</title>
        <authorList>
            <person name="Munson R.S. Jr."/>
            <person name="Ray W.C."/>
            <person name="Mahairas G."/>
            <person name="Sabo P."/>
            <person name="Mungur R."/>
            <person name="Johnson L."/>
            <person name="Nguyen D."/>
            <person name="Wang J."/>
            <person name="Forst C."/>
            <person name="Hood L."/>
        </authorList>
    </citation>
    <scope>NUCLEOTIDE SEQUENCE [LARGE SCALE GENOMIC DNA]</scope>
    <source>
        <strain evidence="2">35000HP / ATCC 700724</strain>
    </source>
</reference>
<dbReference type="AlphaFoldDB" id="Q7VLC5"/>
<proteinExistence type="predicted"/>
<protein>
    <submittedName>
        <fullName evidence="1">Uncharacterized protein</fullName>
    </submittedName>
</protein>
<accession>Q7VLC5</accession>
<dbReference type="KEGG" id="hdu:HD_1537"/>
<dbReference type="STRING" id="233412.HD_1537"/>
<gene>
    <name evidence="1" type="ordered locus">HD_1537</name>
</gene>
<evidence type="ECO:0000313" key="1">
    <source>
        <dbReference type="EMBL" id="AAP96323.1"/>
    </source>
</evidence>
<sequence length="33" mass="3836">MLFNNLTDLKSDAFVKTWRNLTACNEFIGEKLC</sequence>
<organism evidence="1 2">
    <name type="scientific">Haemophilus ducreyi (strain 35000HP / ATCC 700724)</name>
    <dbReference type="NCBI Taxonomy" id="233412"/>
    <lineage>
        <taxon>Bacteria</taxon>
        <taxon>Pseudomonadati</taxon>
        <taxon>Pseudomonadota</taxon>
        <taxon>Gammaproteobacteria</taxon>
        <taxon>Pasteurellales</taxon>
        <taxon>Pasteurellaceae</taxon>
        <taxon>Haemophilus</taxon>
    </lineage>
</organism>
<evidence type="ECO:0000313" key="2">
    <source>
        <dbReference type="Proteomes" id="UP000001022"/>
    </source>
</evidence>
<name>Q7VLC5_HAEDU</name>
<dbReference type="HOGENOM" id="CLU_3382118_0_0_6"/>
<dbReference type="Proteomes" id="UP000001022">
    <property type="component" value="Chromosome"/>
</dbReference>
<keyword evidence="2" id="KW-1185">Reference proteome</keyword>